<protein>
    <submittedName>
        <fullName evidence="1">Uncharacterized protein</fullName>
    </submittedName>
</protein>
<evidence type="ECO:0000313" key="2">
    <source>
        <dbReference type="Proteomes" id="UP000198832"/>
    </source>
</evidence>
<dbReference type="STRING" id="574651.SAMN04487968_105169"/>
<dbReference type="AlphaFoldDB" id="A0A1I1I805"/>
<name>A0A1I1I805_9ACTN</name>
<sequence length="125" mass="13565">MQSIEVELGDFSLRRRSLLVSHVAADLPRGLEPGEQVLLHDRVRGYFSAHVADLDFTAGDTVYRVAIRRGLTDDQALERMRGTFAPTGGRITRTDLVDLLGQLRGTVAAAPAPVPATATRRSGVK</sequence>
<dbReference type="RefSeq" id="WP_091122599.1">
    <property type="nucleotide sequence ID" value="NZ_FOLB01000005.1"/>
</dbReference>
<keyword evidence="2" id="KW-1185">Reference proteome</keyword>
<evidence type="ECO:0000313" key="1">
    <source>
        <dbReference type="EMBL" id="SFC32155.1"/>
    </source>
</evidence>
<dbReference type="EMBL" id="FOLB01000005">
    <property type="protein sequence ID" value="SFC32155.1"/>
    <property type="molecule type" value="Genomic_DNA"/>
</dbReference>
<proteinExistence type="predicted"/>
<organism evidence="1 2">
    <name type="scientific">Nocardioides terrae</name>
    <dbReference type="NCBI Taxonomy" id="574651"/>
    <lineage>
        <taxon>Bacteria</taxon>
        <taxon>Bacillati</taxon>
        <taxon>Actinomycetota</taxon>
        <taxon>Actinomycetes</taxon>
        <taxon>Propionibacteriales</taxon>
        <taxon>Nocardioidaceae</taxon>
        <taxon>Nocardioides</taxon>
    </lineage>
</organism>
<dbReference type="Proteomes" id="UP000198832">
    <property type="component" value="Unassembled WGS sequence"/>
</dbReference>
<reference evidence="1 2" key="1">
    <citation type="submission" date="2016-10" db="EMBL/GenBank/DDBJ databases">
        <authorList>
            <person name="de Groot N.N."/>
        </authorList>
    </citation>
    <scope>NUCLEOTIDE SEQUENCE [LARGE SCALE GENOMIC DNA]</scope>
    <source>
        <strain evidence="1 2">CGMCC 1.7056</strain>
    </source>
</reference>
<dbReference type="OrthoDB" id="3787461at2"/>
<accession>A0A1I1I805</accession>
<gene>
    <name evidence="1" type="ORF">SAMN04487968_105169</name>
</gene>